<dbReference type="Proteomes" id="UP000645828">
    <property type="component" value="Unassembled WGS sequence"/>
</dbReference>
<comment type="caution">
    <text evidence="3">The sequence shown here is derived from an EMBL/GenBank/DDBJ whole genome shotgun (WGS) entry which is preliminary data.</text>
</comment>
<feature type="compositionally biased region" description="Basic and acidic residues" evidence="1">
    <location>
        <begin position="1"/>
        <end position="10"/>
    </location>
</feature>
<evidence type="ECO:0000256" key="1">
    <source>
        <dbReference type="SAM" id="MobiDB-lite"/>
    </source>
</evidence>
<keyword evidence="2" id="KW-0812">Transmembrane</keyword>
<evidence type="ECO:0000256" key="2">
    <source>
        <dbReference type="SAM" id="Phobius"/>
    </source>
</evidence>
<dbReference type="AlphaFoldDB" id="A0A811ZND5"/>
<keyword evidence="4" id="KW-1185">Reference proteome</keyword>
<keyword evidence="2" id="KW-1133">Transmembrane helix</keyword>
<dbReference type="EMBL" id="CAJHUB010000770">
    <property type="protein sequence ID" value="CAD7690452.1"/>
    <property type="molecule type" value="Genomic_DNA"/>
</dbReference>
<evidence type="ECO:0000313" key="4">
    <source>
        <dbReference type="Proteomes" id="UP000645828"/>
    </source>
</evidence>
<accession>A0A811ZND5</accession>
<sequence length="96" mass="11257">MRDIEGERGRERQRHRKSEKQAPCREPAREVCTSCCGNTWAGTWPRFEEMLLSEIIRCLTMSLSSCLLRLLLALTVSQTFLVFLTMTFFWSVPEHF</sequence>
<evidence type="ECO:0000313" key="3">
    <source>
        <dbReference type="EMBL" id="CAD7690452.1"/>
    </source>
</evidence>
<proteinExistence type="predicted"/>
<organism evidence="3 4">
    <name type="scientific">Nyctereutes procyonoides</name>
    <name type="common">Raccoon dog</name>
    <name type="synonym">Canis procyonoides</name>
    <dbReference type="NCBI Taxonomy" id="34880"/>
    <lineage>
        <taxon>Eukaryota</taxon>
        <taxon>Metazoa</taxon>
        <taxon>Chordata</taxon>
        <taxon>Craniata</taxon>
        <taxon>Vertebrata</taxon>
        <taxon>Euteleostomi</taxon>
        <taxon>Mammalia</taxon>
        <taxon>Eutheria</taxon>
        <taxon>Laurasiatheria</taxon>
        <taxon>Carnivora</taxon>
        <taxon>Caniformia</taxon>
        <taxon>Canidae</taxon>
        <taxon>Nyctereutes</taxon>
    </lineage>
</organism>
<gene>
    <name evidence="3" type="ORF">NYPRO_LOCUS23246</name>
</gene>
<feature type="region of interest" description="Disordered" evidence="1">
    <location>
        <begin position="1"/>
        <end position="26"/>
    </location>
</feature>
<feature type="transmembrane region" description="Helical" evidence="2">
    <location>
        <begin position="67"/>
        <end position="90"/>
    </location>
</feature>
<protein>
    <submittedName>
        <fullName evidence="3">(raccoon dog) hypothetical protein</fullName>
    </submittedName>
</protein>
<keyword evidence="2" id="KW-0472">Membrane</keyword>
<reference evidence="3" key="1">
    <citation type="submission" date="2020-12" db="EMBL/GenBank/DDBJ databases">
        <authorList>
            <consortium name="Molecular Ecology Group"/>
        </authorList>
    </citation>
    <scope>NUCLEOTIDE SEQUENCE</scope>
    <source>
        <strain evidence="3">TBG_1078</strain>
    </source>
</reference>
<name>A0A811ZND5_NYCPR</name>